<sequence>MKQSYYVFLSLTAFFLLFSLATSAQNSKPVWTKITKEKALKGKVLQRKSEPKKAVYFEMNTKNLKSILSSASNEKNIISLPNADGDLESFEVIESSIMEPSFQAQHPEIRTYTGKSISNTGTSIKISITPQGLHTMVHKPNKSSEFIDPISYGGSNYMIYKKKNLKSLKDNFVCHFVDDFPESKNTSSKYSSVFNANDGTLRTYDLALASTVEYSTFHIDAAGMGAGTNAQKKAAVLAAMVVTMNRVNGIFERELSLKMSMVNNDAIIFLEEDDGYTNSDVVTMLDENQTIIDGAIGNGNYDIGHVFATSFGGVAVVNSPCITGSKAKGVTGLETPVGDVFDVEFVAHEMGHQFGAPHTWSANSGSCSPGEWSSTNSYEPGSGSTIMGYAGLCSPENVQANGDDYFHQKSLQLIWANISGGNSSTCDTESSTGNSVPTAIAGINYTIPVSTPYKLTGDSSDSDGTGTHTFTWEQYDLAASQGSIFESNATGPLVRSFEPTSSPIRYIPRLEDLIISKGSTTWEKLASVPRNLNFQFTVRDNGSGLNNYGQTDNDGMIVTVVDNDGAFQVTSQNTYVSYDVGSIQTITWDVAETNLSPINTTNVDIRLSIDGGLTYPYLLLDSTDNDGSADVSFPPGVAAPFCRIMVEADPSENIFFNINEADFAIGYTVNKVCNQYAGETNLPLSITDNHNMFETSETGNVPESTTITDVNIGVDITHTYKGDLQIAILSPESTQINLITPGLCSTGSLVIKFDDDANSLDCTNTESNEVYKPENSLTAFNGENPSGNWVLGVVDLAAGDTGTLNSWFVELCTTTVSLSDSDFYGFEKSLKVFPNPNKGEFTIKFNNATRSNIELEVYDLRGRVIYSQKYQNVTSFDESINLNNIQSGMYILNLSDGLRQSTKKIIIE</sequence>
<reference evidence="6 7" key="1">
    <citation type="submission" date="2019-08" db="EMBL/GenBank/DDBJ databases">
        <title>Seonamhaeicola sediminis sp. nov., isolated from marine sediment.</title>
        <authorList>
            <person name="Cao W.R."/>
        </authorList>
    </citation>
    <scope>NUCLEOTIDE SEQUENCE [LARGE SCALE GENOMIC DNA]</scope>
    <source>
        <strain evidence="6 7">1505</strain>
    </source>
</reference>
<dbReference type="GO" id="GO:0004252">
    <property type="term" value="F:serine-type endopeptidase activity"/>
    <property type="evidence" value="ECO:0007669"/>
    <property type="project" value="InterPro"/>
</dbReference>
<dbReference type="Proteomes" id="UP000321080">
    <property type="component" value="Unassembled WGS sequence"/>
</dbReference>
<dbReference type="Pfam" id="PF18962">
    <property type="entry name" value="Por_Secre_tail"/>
    <property type="match status" value="1"/>
</dbReference>
<feature type="signal peptide" evidence="4">
    <location>
        <begin position="1"/>
        <end position="24"/>
    </location>
</feature>
<evidence type="ECO:0000256" key="4">
    <source>
        <dbReference type="SAM" id="SignalP"/>
    </source>
</evidence>
<organism evidence="6 7">
    <name type="scientific">Seonamhaeicola maritimus</name>
    <dbReference type="NCBI Taxonomy" id="2591822"/>
    <lineage>
        <taxon>Bacteria</taxon>
        <taxon>Pseudomonadati</taxon>
        <taxon>Bacteroidota</taxon>
        <taxon>Flavobacteriia</taxon>
        <taxon>Flavobacteriales</taxon>
        <taxon>Flavobacteriaceae</taxon>
    </lineage>
</organism>
<evidence type="ECO:0000313" key="7">
    <source>
        <dbReference type="Proteomes" id="UP000321080"/>
    </source>
</evidence>
<dbReference type="GO" id="GO:0006508">
    <property type="term" value="P:proteolysis"/>
    <property type="evidence" value="ECO:0007669"/>
    <property type="project" value="UniProtKB-KW"/>
</dbReference>
<dbReference type="Pfam" id="PF01483">
    <property type="entry name" value="P_proprotein"/>
    <property type="match status" value="1"/>
</dbReference>
<dbReference type="SUPFAM" id="SSF49785">
    <property type="entry name" value="Galactose-binding domain-like"/>
    <property type="match status" value="1"/>
</dbReference>
<dbReference type="InterPro" id="IPR008979">
    <property type="entry name" value="Galactose-bd-like_sf"/>
</dbReference>
<dbReference type="AlphaFoldDB" id="A0A5C7GH27"/>
<keyword evidence="3" id="KW-0378">Hydrolase</keyword>
<dbReference type="InterPro" id="IPR026444">
    <property type="entry name" value="Secre_tail"/>
</dbReference>
<evidence type="ECO:0000256" key="2">
    <source>
        <dbReference type="ARBA" id="ARBA00022729"/>
    </source>
</evidence>
<keyword evidence="2 4" id="KW-0732">Signal</keyword>
<comment type="caution">
    <text evidence="6">The sequence shown here is derived from an EMBL/GenBank/DDBJ whole genome shotgun (WGS) entry which is preliminary data.</text>
</comment>
<dbReference type="SUPFAM" id="SSF55486">
    <property type="entry name" value="Metalloproteases ('zincins'), catalytic domain"/>
    <property type="match status" value="1"/>
</dbReference>
<dbReference type="InterPro" id="IPR002884">
    <property type="entry name" value="P_dom"/>
</dbReference>
<feature type="chain" id="PRO_5023116491" evidence="4">
    <location>
        <begin position="25"/>
        <end position="908"/>
    </location>
</feature>
<evidence type="ECO:0000259" key="5">
    <source>
        <dbReference type="PROSITE" id="PS51829"/>
    </source>
</evidence>
<feature type="domain" description="P/Homo B" evidence="5">
    <location>
        <begin position="668"/>
        <end position="817"/>
    </location>
</feature>
<dbReference type="EMBL" id="VRKQ01000010">
    <property type="protein sequence ID" value="TXG36966.1"/>
    <property type="molecule type" value="Genomic_DNA"/>
</dbReference>
<keyword evidence="7" id="KW-1185">Reference proteome</keyword>
<dbReference type="PROSITE" id="PS51829">
    <property type="entry name" value="P_HOMO_B"/>
    <property type="match status" value="1"/>
</dbReference>
<evidence type="ECO:0000256" key="1">
    <source>
        <dbReference type="ARBA" id="ARBA00022670"/>
    </source>
</evidence>
<dbReference type="OrthoDB" id="9792152at2"/>
<dbReference type="NCBIfam" id="TIGR04183">
    <property type="entry name" value="Por_Secre_tail"/>
    <property type="match status" value="1"/>
</dbReference>
<gene>
    <name evidence="6" type="ORF">FUA22_10360</name>
</gene>
<protein>
    <submittedName>
        <fullName evidence="6">T9SS type A sorting domain-containing protein</fullName>
    </submittedName>
</protein>
<dbReference type="RefSeq" id="WP_147768027.1">
    <property type="nucleotide sequence ID" value="NZ_VRKQ01000010.1"/>
</dbReference>
<accession>A0A5C7GH27</accession>
<dbReference type="Gene3D" id="2.60.120.260">
    <property type="entry name" value="Galactose-binding domain-like"/>
    <property type="match status" value="1"/>
</dbReference>
<evidence type="ECO:0000256" key="3">
    <source>
        <dbReference type="ARBA" id="ARBA00022801"/>
    </source>
</evidence>
<dbReference type="GO" id="GO:0008237">
    <property type="term" value="F:metallopeptidase activity"/>
    <property type="evidence" value="ECO:0007669"/>
    <property type="project" value="InterPro"/>
</dbReference>
<dbReference type="Gene3D" id="3.40.390.10">
    <property type="entry name" value="Collagenase (Catalytic Domain)"/>
    <property type="match status" value="1"/>
</dbReference>
<name>A0A5C7GH27_9FLAO</name>
<dbReference type="InterPro" id="IPR024079">
    <property type="entry name" value="MetalloPept_cat_dom_sf"/>
</dbReference>
<evidence type="ECO:0000313" key="6">
    <source>
        <dbReference type="EMBL" id="TXG36966.1"/>
    </source>
</evidence>
<keyword evidence="1" id="KW-0645">Protease</keyword>
<proteinExistence type="predicted"/>
<dbReference type="Pfam" id="PF13582">
    <property type="entry name" value="Reprolysin_3"/>
    <property type="match status" value="1"/>
</dbReference>